<protein>
    <submittedName>
        <fullName evidence="1">Uncharacterized protein</fullName>
    </submittedName>
</protein>
<accession>A0A6B9LEU0</accession>
<keyword evidence="2" id="KW-1185">Reference proteome</keyword>
<sequence length="147" mass="18033">MLRRKPEPLSDEWLEEYDRRRREEEAREVPYAEIKPGGVPWCWWVYIHHGVFVWGPDGGPSMWWGTRAGAERYARHLLRKYLRIKGLENRERTRVEIDSPEEFTRQVRARHAREDALAELRADPAEEWEREFAALEAPRRRRRWWRR</sequence>
<evidence type="ECO:0000313" key="1">
    <source>
        <dbReference type="EMBL" id="QHB37185.1"/>
    </source>
</evidence>
<evidence type="ECO:0000313" key="2">
    <source>
        <dbReference type="Proteomes" id="UP000464752"/>
    </source>
</evidence>
<gene>
    <name evidence="1" type="primary">51</name>
    <name evidence="1" type="ORF">SEA_TERIJ_51</name>
</gene>
<proteinExistence type="predicted"/>
<dbReference type="Proteomes" id="UP000464752">
    <property type="component" value="Segment"/>
</dbReference>
<dbReference type="KEGG" id="vg:80004913"/>
<reference evidence="1 2" key="1">
    <citation type="submission" date="2019-12" db="EMBL/GenBank/DDBJ databases">
        <authorList>
            <person name="Kistler A.K."/>
            <person name="Garlena R.A."/>
            <person name="Russell D.A."/>
            <person name="Pope W.H."/>
            <person name="Jacobs-Sera D."/>
            <person name="Hatfull G.F."/>
        </authorList>
    </citation>
    <scope>NUCLEOTIDE SEQUENCE [LARGE SCALE GENOMIC DNA]</scope>
</reference>
<dbReference type="RefSeq" id="YP_010751247.1">
    <property type="nucleotide sequence ID" value="NC_073367.1"/>
</dbReference>
<organism evidence="1 2">
    <name type="scientific">Microbacterium phage Terij</name>
    <dbReference type="NCBI Taxonomy" id="2686229"/>
    <lineage>
        <taxon>Viruses</taxon>
        <taxon>Duplodnaviria</taxon>
        <taxon>Heunggongvirae</taxon>
        <taxon>Uroviricota</taxon>
        <taxon>Caudoviricetes</taxon>
        <taxon>Hodgkinviridae</taxon>
        <taxon>Margaeryvirus</taxon>
        <taxon>Margaeryvirus terij</taxon>
    </lineage>
</organism>
<dbReference type="GeneID" id="80004913"/>
<dbReference type="EMBL" id="MN813684">
    <property type="protein sequence ID" value="QHB37185.1"/>
    <property type="molecule type" value="Genomic_DNA"/>
</dbReference>
<name>A0A6B9LEU0_9CAUD</name>